<accession>A0A8X6H254</accession>
<sequence>MASFLLGKRGVRSKSILPIYMRGEYVWILLSHRVLRGGVGRRDVTLTWAPVIKREGSTFSKGVSGLSVHIEFLRIEQQNKSRARTIECFFRVANGCLGKAPQIPGGHEPSPLPRKDVRGAGHS</sequence>
<name>A0A8X6H254_TRICU</name>
<organism evidence="2 3">
    <name type="scientific">Trichonephila clavata</name>
    <name type="common">Joro spider</name>
    <name type="synonym">Nephila clavata</name>
    <dbReference type="NCBI Taxonomy" id="2740835"/>
    <lineage>
        <taxon>Eukaryota</taxon>
        <taxon>Metazoa</taxon>
        <taxon>Ecdysozoa</taxon>
        <taxon>Arthropoda</taxon>
        <taxon>Chelicerata</taxon>
        <taxon>Arachnida</taxon>
        <taxon>Araneae</taxon>
        <taxon>Araneomorphae</taxon>
        <taxon>Entelegynae</taxon>
        <taxon>Araneoidea</taxon>
        <taxon>Nephilidae</taxon>
        <taxon>Trichonephila</taxon>
    </lineage>
</organism>
<evidence type="ECO:0000313" key="2">
    <source>
        <dbReference type="EMBL" id="GFQ94708.1"/>
    </source>
</evidence>
<dbReference type="AlphaFoldDB" id="A0A8X6H254"/>
<feature type="region of interest" description="Disordered" evidence="1">
    <location>
        <begin position="100"/>
        <end position="123"/>
    </location>
</feature>
<gene>
    <name evidence="2" type="ORF">TNCT_338911</name>
</gene>
<dbReference type="EMBL" id="BMAO01034204">
    <property type="protein sequence ID" value="GFQ94708.1"/>
    <property type="molecule type" value="Genomic_DNA"/>
</dbReference>
<feature type="compositionally biased region" description="Basic and acidic residues" evidence="1">
    <location>
        <begin position="113"/>
        <end position="123"/>
    </location>
</feature>
<dbReference type="Proteomes" id="UP000887116">
    <property type="component" value="Unassembled WGS sequence"/>
</dbReference>
<keyword evidence="3" id="KW-1185">Reference proteome</keyword>
<protein>
    <submittedName>
        <fullName evidence="2">Uncharacterized protein</fullName>
    </submittedName>
</protein>
<proteinExistence type="predicted"/>
<evidence type="ECO:0000256" key="1">
    <source>
        <dbReference type="SAM" id="MobiDB-lite"/>
    </source>
</evidence>
<reference evidence="2" key="1">
    <citation type="submission" date="2020-07" db="EMBL/GenBank/DDBJ databases">
        <title>Multicomponent nature underlies the extraordinary mechanical properties of spider dragline silk.</title>
        <authorList>
            <person name="Kono N."/>
            <person name="Nakamura H."/>
            <person name="Mori M."/>
            <person name="Yoshida Y."/>
            <person name="Ohtoshi R."/>
            <person name="Malay A.D."/>
            <person name="Moran D.A.P."/>
            <person name="Tomita M."/>
            <person name="Numata K."/>
            <person name="Arakawa K."/>
        </authorList>
    </citation>
    <scope>NUCLEOTIDE SEQUENCE</scope>
</reference>
<comment type="caution">
    <text evidence="2">The sequence shown here is derived from an EMBL/GenBank/DDBJ whole genome shotgun (WGS) entry which is preliminary data.</text>
</comment>
<evidence type="ECO:0000313" key="3">
    <source>
        <dbReference type="Proteomes" id="UP000887116"/>
    </source>
</evidence>